<reference evidence="3 4" key="1">
    <citation type="submission" date="2017-04" db="EMBL/GenBank/DDBJ databases">
        <title>Function of individual gut microbiota members based on whole genome sequencing of pure cultures obtained from chicken caecum.</title>
        <authorList>
            <person name="Medvecky M."/>
            <person name="Cejkova D."/>
            <person name="Polansky O."/>
            <person name="Karasova D."/>
            <person name="Kubasova T."/>
            <person name="Cizek A."/>
            <person name="Rychlik I."/>
        </authorList>
    </citation>
    <scope>NUCLEOTIDE SEQUENCE [LARGE SCALE GENOMIC DNA]</scope>
    <source>
        <strain evidence="3">An101</strain>
        <strain evidence="4">An115</strain>
    </source>
</reference>
<comment type="caution">
    <text evidence="2">The sequence shown here is derived from an EMBL/GenBank/DDBJ whole genome shotgun (WGS) entry which is preliminary data.</text>
</comment>
<reference evidence="2" key="2">
    <citation type="journal article" date="2018" name="BMC Genomics">
        <title>Whole genome sequencing and function prediction of 133 gut anaerobes isolated from chicken caecum in pure cultures.</title>
        <authorList>
            <person name="Medvecky M."/>
            <person name="Cejkova D."/>
            <person name="Polansky O."/>
            <person name="Karasova D."/>
            <person name="Kubasova T."/>
            <person name="Cizek A."/>
            <person name="Rychlik I."/>
        </authorList>
    </citation>
    <scope>NUCLEOTIDE SEQUENCE</scope>
    <source>
        <strain evidence="2">An101</strain>
        <strain evidence="1">An115</strain>
    </source>
</reference>
<dbReference type="GeneID" id="78203753"/>
<dbReference type="Proteomes" id="UP000195859">
    <property type="component" value="Unassembled WGS sequence"/>
</dbReference>
<name>A0A1Y4Q1S2_9LACO</name>
<dbReference type="EMBL" id="NFLZ01000032">
    <property type="protein sequence ID" value="OUQ74665.1"/>
    <property type="molecule type" value="Genomic_DNA"/>
</dbReference>
<protein>
    <recommendedName>
        <fullName evidence="5">Multidrug transporter</fullName>
    </recommendedName>
</protein>
<dbReference type="EMBL" id="NFLS01000010">
    <property type="protein sequence ID" value="OUQ56307.1"/>
    <property type="molecule type" value="Genomic_DNA"/>
</dbReference>
<evidence type="ECO:0000313" key="2">
    <source>
        <dbReference type="EMBL" id="OUQ74665.1"/>
    </source>
</evidence>
<dbReference type="RefSeq" id="WP_087176320.1">
    <property type="nucleotide sequence ID" value="NZ_CAKNRY010000014.1"/>
</dbReference>
<evidence type="ECO:0008006" key="5">
    <source>
        <dbReference type="Google" id="ProtNLM"/>
    </source>
</evidence>
<evidence type="ECO:0000313" key="1">
    <source>
        <dbReference type="EMBL" id="OUQ56307.1"/>
    </source>
</evidence>
<sequence>MEVSDYDWRLYRSLLPKWQERYMAKLNKEYIALLSENDNPSTNFWKLKKRIRQDAKSPGVAIDIRRSDFFVEILSLMNAGVINREDLADFSKEVTNWIDQILEWND</sequence>
<evidence type="ECO:0000313" key="3">
    <source>
        <dbReference type="Proteomes" id="UP000195859"/>
    </source>
</evidence>
<gene>
    <name evidence="2" type="ORF">B5E44_09170</name>
    <name evidence="1" type="ORF">B5E59_05380</name>
</gene>
<organism evidence="2 3">
    <name type="scientific">Lactobacillus gallinarum</name>
    <dbReference type="NCBI Taxonomy" id="52242"/>
    <lineage>
        <taxon>Bacteria</taxon>
        <taxon>Bacillati</taxon>
        <taxon>Bacillota</taxon>
        <taxon>Bacilli</taxon>
        <taxon>Lactobacillales</taxon>
        <taxon>Lactobacillaceae</taxon>
        <taxon>Lactobacillus</taxon>
    </lineage>
</organism>
<dbReference type="Proteomes" id="UP000196293">
    <property type="component" value="Unassembled WGS sequence"/>
</dbReference>
<proteinExistence type="predicted"/>
<evidence type="ECO:0000313" key="4">
    <source>
        <dbReference type="Proteomes" id="UP000196293"/>
    </source>
</evidence>
<dbReference type="AlphaFoldDB" id="A0A1Y4Q1S2"/>
<accession>A0A1Y4Q1S2</accession>
<keyword evidence="4" id="KW-1185">Reference proteome</keyword>